<gene>
    <name evidence="2" type="ORF">MENT_LOCUS9043</name>
</gene>
<protein>
    <submittedName>
        <fullName evidence="2">Uncharacterized protein</fullName>
    </submittedName>
</protein>
<comment type="caution">
    <text evidence="2">The sequence shown here is derived from an EMBL/GenBank/DDBJ whole genome shotgun (WGS) entry which is preliminary data.</text>
</comment>
<dbReference type="EMBL" id="CAJEWN010000039">
    <property type="protein sequence ID" value="CAD2147591.1"/>
    <property type="molecule type" value="Genomic_DNA"/>
</dbReference>
<sequence length="150" mass="17009">MLYYSNVCIMFIAIIVYLIVGILIKFKTELKNVFIFIFNCFVNIGGYFICSLFIALLLLSIVELTPVNIWVFSNITAIFLNIAAASIGPILYFNSGEYRIAFKRAFDDVKKLLKLNKSGVSTVNVVIHNNQKEMKITPRSVRSAFLHVSN</sequence>
<feature type="transmembrane region" description="Helical" evidence="1">
    <location>
        <begin position="6"/>
        <end position="26"/>
    </location>
</feature>
<dbReference type="AlphaFoldDB" id="A0A6V7U6M0"/>
<evidence type="ECO:0000313" key="2">
    <source>
        <dbReference type="EMBL" id="CAD2147591.1"/>
    </source>
</evidence>
<organism evidence="2 3">
    <name type="scientific">Meloidogyne enterolobii</name>
    <name type="common">Root-knot nematode worm</name>
    <name type="synonym">Meloidogyne mayaguensis</name>
    <dbReference type="NCBI Taxonomy" id="390850"/>
    <lineage>
        <taxon>Eukaryota</taxon>
        <taxon>Metazoa</taxon>
        <taxon>Ecdysozoa</taxon>
        <taxon>Nematoda</taxon>
        <taxon>Chromadorea</taxon>
        <taxon>Rhabditida</taxon>
        <taxon>Tylenchina</taxon>
        <taxon>Tylenchomorpha</taxon>
        <taxon>Tylenchoidea</taxon>
        <taxon>Meloidogynidae</taxon>
        <taxon>Meloidogyninae</taxon>
        <taxon>Meloidogyne</taxon>
    </lineage>
</organism>
<dbReference type="Proteomes" id="UP000580250">
    <property type="component" value="Unassembled WGS sequence"/>
</dbReference>
<proteinExistence type="predicted"/>
<reference evidence="2 3" key="1">
    <citation type="submission" date="2020-08" db="EMBL/GenBank/DDBJ databases">
        <authorList>
            <person name="Koutsovoulos G."/>
            <person name="Danchin GJ E."/>
        </authorList>
    </citation>
    <scope>NUCLEOTIDE SEQUENCE [LARGE SCALE GENOMIC DNA]</scope>
</reference>
<accession>A0A6V7U6M0</accession>
<feature type="transmembrane region" description="Helical" evidence="1">
    <location>
        <begin position="67"/>
        <end position="93"/>
    </location>
</feature>
<keyword evidence="1" id="KW-0812">Transmembrane</keyword>
<keyword evidence="1" id="KW-1133">Transmembrane helix</keyword>
<keyword evidence="1" id="KW-0472">Membrane</keyword>
<name>A0A6V7U6M0_MELEN</name>
<evidence type="ECO:0000313" key="3">
    <source>
        <dbReference type="Proteomes" id="UP000580250"/>
    </source>
</evidence>
<feature type="transmembrane region" description="Helical" evidence="1">
    <location>
        <begin position="33"/>
        <end position="61"/>
    </location>
</feature>
<evidence type="ECO:0000256" key="1">
    <source>
        <dbReference type="SAM" id="Phobius"/>
    </source>
</evidence>